<dbReference type="Proteomes" id="UP000076555">
    <property type="component" value="Unassembled WGS sequence"/>
</dbReference>
<evidence type="ECO:0000313" key="1">
    <source>
        <dbReference type="EMBL" id="KZL49028.1"/>
    </source>
</evidence>
<sequence>MKPIKFLTSACRYCRHYQPEGRRGGMCQQLGSPVQAGWKACSLALPPFAPSWETLEDAWGLPDATRVLGSSTTLATDADNTITTPVEQIANRTSQATETEVVRI</sequence>
<protein>
    <submittedName>
        <fullName evidence="1">Uncharacterized protein</fullName>
    </submittedName>
</protein>
<comment type="caution">
    <text evidence="1">The sequence shown here is derived from an EMBL/GenBank/DDBJ whole genome shotgun (WGS) entry which is preliminary data.</text>
</comment>
<reference evidence="1 2" key="1">
    <citation type="submission" date="2016-04" db="EMBL/GenBank/DDBJ databases">
        <title>Draft Genome Assembly of the Bloom-forming Cyanobacterium Nodularia spumigena Strain CENA596 in Shrimp Production Ponds.</title>
        <authorList>
            <person name="Popin R.V."/>
            <person name="Rigonato J."/>
            <person name="Abreu V.A."/>
            <person name="Andreote A.P."/>
            <person name="Silveira S.B."/>
            <person name="Odebrecht C."/>
            <person name="Fiore M.F."/>
        </authorList>
    </citation>
    <scope>NUCLEOTIDE SEQUENCE [LARGE SCALE GENOMIC DNA]</scope>
    <source>
        <strain evidence="1 2">CENA596</strain>
    </source>
</reference>
<proteinExistence type="predicted"/>
<organism evidence="1 2">
    <name type="scientific">Nodularia spumigena CENA596</name>
    <dbReference type="NCBI Taxonomy" id="1819295"/>
    <lineage>
        <taxon>Bacteria</taxon>
        <taxon>Bacillati</taxon>
        <taxon>Cyanobacteriota</taxon>
        <taxon>Cyanophyceae</taxon>
        <taxon>Nostocales</taxon>
        <taxon>Nodulariaceae</taxon>
        <taxon>Nodularia</taxon>
    </lineage>
</organism>
<evidence type="ECO:0000313" key="2">
    <source>
        <dbReference type="Proteomes" id="UP000076555"/>
    </source>
</evidence>
<dbReference type="RefSeq" id="WP_063873430.1">
    <property type="nucleotide sequence ID" value="NZ_CAWMRI010000212.1"/>
</dbReference>
<name>A0A166IYX1_NODSP</name>
<dbReference type="EMBL" id="LWAJ01000212">
    <property type="protein sequence ID" value="KZL49028.1"/>
    <property type="molecule type" value="Genomic_DNA"/>
</dbReference>
<dbReference type="OrthoDB" id="515968at2"/>
<accession>A0A166IYX1</accession>
<dbReference type="AlphaFoldDB" id="A0A166IYX1"/>
<gene>
    <name evidence="1" type="ORF">A2T98_14840</name>
</gene>